<evidence type="ECO:0000256" key="2">
    <source>
        <dbReference type="ARBA" id="ARBA00022857"/>
    </source>
</evidence>
<reference evidence="5 6" key="1">
    <citation type="submission" date="2015-09" db="EMBL/GenBank/DDBJ databases">
        <authorList>
            <person name="Jackson K.R."/>
            <person name="Lunt B.L."/>
            <person name="Fisher J.N.B."/>
            <person name="Gardner A.V."/>
            <person name="Bailey M.E."/>
            <person name="Deus L.M."/>
            <person name="Earl A.S."/>
            <person name="Gibby P.D."/>
            <person name="Hartmann K.A."/>
            <person name="Liu J.E."/>
            <person name="Manci A.M."/>
            <person name="Nielsen D.A."/>
            <person name="Solomon M.B."/>
            <person name="Breakwell D.P."/>
            <person name="Burnett S.H."/>
            <person name="Grose J.H."/>
        </authorList>
    </citation>
    <scope>NUCLEOTIDE SEQUENCE [LARGE SCALE GENOMIC DNA]</scope>
    <source>
        <strain evidence="5 6">16</strain>
    </source>
</reference>
<reference evidence="5 6" key="2">
    <citation type="submission" date="2015-10" db="EMBL/GenBank/DDBJ databases">
        <title>Draft Genome Sequence of Prosthecomicrobium hirschii ATCC 27832.</title>
        <authorList>
            <person name="Daniel J."/>
            <person name="Givan S.A."/>
            <person name="Brun Y.V."/>
            <person name="Brown P.J."/>
        </authorList>
    </citation>
    <scope>NUCLEOTIDE SEQUENCE [LARGE SCALE GENOMIC DNA]</scope>
    <source>
        <strain evidence="5 6">16</strain>
    </source>
</reference>
<comment type="caution">
    <text evidence="5">The sequence shown here is derived from an EMBL/GenBank/DDBJ whole genome shotgun (WGS) entry which is preliminary data.</text>
</comment>
<dbReference type="AlphaFoldDB" id="A0A0P6VT88"/>
<dbReference type="STRING" id="665126.ABB55_26130"/>
<dbReference type="GO" id="GO:0009231">
    <property type="term" value="P:riboflavin biosynthetic process"/>
    <property type="evidence" value="ECO:0007669"/>
    <property type="project" value="InterPro"/>
</dbReference>
<dbReference type="PANTHER" id="PTHR38011">
    <property type="entry name" value="DIHYDROFOLATE REDUCTASE FAMILY PROTEIN (AFU_ORTHOLOGUE AFUA_8G06820)"/>
    <property type="match status" value="1"/>
</dbReference>
<dbReference type="EMBL" id="LJYW01000001">
    <property type="protein sequence ID" value="KPL56140.1"/>
    <property type="molecule type" value="Genomic_DNA"/>
</dbReference>
<dbReference type="InterPro" id="IPR002734">
    <property type="entry name" value="RibDG_C"/>
</dbReference>
<dbReference type="Gene3D" id="3.40.430.10">
    <property type="entry name" value="Dihydrofolate Reductase, subunit A"/>
    <property type="match status" value="1"/>
</dbReference>
<dbReference type="Pfam" id="PF01872">
    <property type="entry name" value="RibD_C"/>
    <property type="match status" value="1"/>
</dbReference>
<keyword evidence="3" id="KW-0560">Oxidoreductase</keyword>
<gene>
    <name evidence="5" type="ORF">ABB55_26130</name>
</gene>
<evidence type="ECO:0000256" key="3">
    <source>
        <dbReference type="ARBA" id="ARBA00023002"/>
    </source>
</evidence>
<accession>A0A0P6VT88</accession>
<dbReference type="InterPro" id="IPR024072">
    <property type="entry name" value="DHFR-like_dom_sf"/>
</dbReference>
<dbReference type="Proteomes" id="UP000048984">
    <property type="component" value="Unassembled WGS sequence"/>
</dbReference>
<dbReference type="InterPro" id="IPR050765">
    <property type="entry name" value="Riboflavin_Biosynth_HTPR"/>
</dbReference>
<comment type="pathway">
    <text evidence="1">Cofactor biosynthesis; riboflavin biosynthesis.</text>
</comment>
<dbReference type="GO" id="GO:0008703">
    <property type="term" value="F:5-amino-6-(5-phosphoribosylamino)uracil reductase activity"/>
    <property type="evidence" value="ECO:0007669"/>
    <property type="project" value="InterPro"/>
</dbReference>
<dbReference type="SUPFAM" id="SSF53597">
    <property type="entry name" value="Dihydrofolate reductase-like"/>
    <property type="match status" value="1"/>
</dbReference>
<feature type="domain" description="Bacterial bifunctional deaminase-reductase C-terminal" evidence="4">
    <location>
        <begin position="26"/>
        <end position="207"/>
    </location>
</feature>
<organism evidence="5 6">
    <name type="scientific">Prosthecodimorpha hirschii</name>
    <dbReference type="NCBI Taxonomy" id="665126"/>
    <lineage>
        <taxon>Bacteria</taxon>
        <taxon>Pseudomonadati</taxon>
        <taxon>Pseudomonadota</taxon>
        <taxon>Alphaproteobacteria</taxon>
        <taxon>Hyphomicrobiales</taxon>
        <taxon>Ancalomicrobiaceae</taxon>
        <taxon>Prosthecodimorpha</taxon>
    </lineage>
</organism>
<evidence type="ECO:0000256" key="1">
    <source>
        <dbReference type="ARBA" id="ARBA00005104"/>
    </source>
</evidence>
<evidence type="ECO:0000313" key="6">
    <source>
        <dbReference type="Proteomes" id="UP000048984"/>
    </source>
</evidence>
<name>A0A0P6VT88_9HYPH</name>
<dbReference type="PANTHER" id="PTHR38011:SF7">
    <property type="entry name" value="2,5-DIAMINO-6-RIBOSYLAMINO-4(3H)-PYRIMIDINONE 5'-PHOSPHATE REDUCTASE"/>
    <property type="match status" value="1"/>
</dbReference>
<protein>
    <recommendedName>
        <fullName evidence="4">Bacterial bifunctional deaminase-reductase C-terminal domain-containing protein</fullName>
    </recommendedName>
</protein>
<sequence>MTTACKSGGALPGPWAALFDPFRGARFVVGQFGQSLDGRIATPSGESKYINGEGGLAHLHRLRALVDAVVVGVSTAVADDPQLGVRFCEGRSPARVVIDPNGRTPRALQLFRDDGARRVVVTGPDASPDLPPGVEHLVVDAGPGGLAPAAVADALAAAGLGRLLIEGGAQTVSRFLAAGALDRLHVIVAPVLIGAGPTGIALPGVERLADVLRPPAGIYRLGGDVLFDCDLTAARPAASRPEPS</sequence>
<evidence type="ECO:0000259" key="4">
    <source>
        <dbReference type="Pfam" id="PF01872"/>
    </source>
</evidence>
<keyword evidence="6" id="KW-1185">Reference proteome</keyword>
<keyword evidence="2" id="KW-0521">NADP</keyword>
<proteinExistence type="predicted"/>
<evidence type="ECO:0000313" key="5">
    <source>
        <dbReference type="EMBL" id="KPL56140.1"/>
    </source>
</evidence>